<protein>
    <submittedName>
        <fullName evidence="1">Uncharacterized protein</fullName>
    </submittedName>
</protein>
<gene>
    <name evidence="1" type="ORF">QTO34_004339</name>
</gene>
<comment type="caution">
    <text evidence="1">The sequence shown here is derived from an EMBL/GenBank/DDBJ whole genome shotgun (WGS) entry which is preliminary data.</text>
</comment>
<keyword evidence="2" id="KW-1185">Reference proteome</keyword>
<sequence length="182" mass="20318">MAGFERIDSNFERNPAVGKTASHATEKSLMKGRVNRCGKLYCCKILRNCPSHPSLQPPPPYQHHQHRGRTLHQQNDYNLLKAQMMAMCLAIFLNERGAPTLEEAAKEVAGPRCLQFGFGDCPLHEPLFGDARMATYHPPGGLWGDPGEGHLSLEVQRTEISLYIQASQKMGCKNPSLCSNWM</sequence>
<name>A0AA40LJN5_CNENI</name>
<proteinExistence type="predicted"/>
<organism evidence="1 2">
    <name type="scientific">Cnephaeus nilssonii</name>
    <name type="common">Northern bat</name>
    <name type="synonym">Eptesicus nilssonii</name>
    <dbReference type="NCBI Taxonomy" id="3371016"/>
    <lineage>
        <taxon>Eukaryota</taxon>
        <taxon>Metazoa</taxon>
        <taxon>Chordata</taxon>
        <taxon>Craniata</taxon>
        <taxon>Vertebrata</taxon>
        <taxon>Euteleostomi</taxon>
        <taxon>Mammalia</taxon>
        <taxon>Eutheria</taxon>
        <taxon>Laurasiatheria</taxon>
        <taxon>Chiroptera</taxon>
        <taxon>Yangochiroptera</taxon>
        <taxon>Vespertilionidae</taxon>
        <taxon>Cnephaeus</taxon>
    </lineage>
</organism>
<accession>A0AA40LJN5</accession>
<dbReference type="Proteomes" id="UP001177744">
    <property type="component" value="Unassembled WGS sequence"/>
</dbReference>
<dbReference type="AlphaFoldDB" id="A0AA40LJN5"/>
<dbReference type="EMBL" id="JAULJE010000014">
    <property type="protein sequence ID" value="KAK1334772.1"/>
    <property type="molecule type" value="Genomic_DNA"/>
</dbReference>
<evidence type="ECO:0000313" key="2">
    <source>
        <dbReference type="Proteomes" id="UP001177744"/>
    </source>
</evidence>
<evidence type="ECO:0000313" key="1">
    <source>
        <dbReference type="EMBL" id="KAK1334772.1"/>
    </source>
</evidence>
<reference evidence="1" key="1">
    <citation type="submission" date="2023-06" db="EMBL/GenBank/DDBJ databases">
        <title>Reference genome for the Northern bat (Eptesicus nilssonii), a most northern bat species.</title>
        <authorList>
            <person name="Laine V.N."/>
            <person name="Pulliainen A.T."/>
            <person name="Lilley T.M."/>
        </authorList>
    </citation>
    <scope>NUCLEOTIDE SEQUENCE</scope>
    <source>
        <strain evidence="1">BLF_Eptnil</strain>
        <tissue evidence="1">Kidney</tissue>
    </source>
</reference>